<dbReference type="Pfam" id="PF07470">
    <property type="entry name" value="Glyco_hydro_88"/>
    <property type="match status" value="1"/>
</dbReference>
<evidence type="ECO:0000256" key="1">
    <source>
        <dbReference type="ARBA" id="ARBA00022801"/>
    </source>
</evidence>
<dbReference type="InterPro" id="IPR010905">
    <property type="entry name" value="Glyco_hydro_88"/>
</dbReference>
<dbReference type="Gene3D" id="1.50.10.10">
    <property type="match status" value="1"/>
</dbReference>
<dbReference type="InterPro" id="IPR008928">
    <property type="entry name" value="6-hairpin_glycosidase_sf"/>
</dbReference>
<dbReference type="InterPro" id="IPR012341">
    <property type="entry name" value="6hp_glycosidase-like_sf"/>
</dbReference>
<reference evidence="3 4" key="1">
    <citation type="submission" date="2017-03" db="EMBL/GenBank/DDBJ databases">
        <title>Genomes of endolithic fungi from Antarctica.</title>
        <authorList>
            <person name="Coleine C."/>
            <person name="Masonjones S."/>
            <person name="Stajich J.E."/>
        </authorList>
    </citation>
    <scope>NUCLEOTIDE SEQUENCE [LARGE SCALE GENOMIC DNA]</scope>
    <source>
        <strain evidence="3 4">CCFEE 5311</strain>
    </source>
</reference>
<dbReference type="GO" id="GO:0016787">
    <property type="term" value="F:hydrolase activity"/>
    <property type="evidence" value="ECO:0007669"/>
    <property type="project" value="UniProtKB-KW"/>
</dbReference>
<comment type="caution">
    <text evidence="3">The sequence shown here is derived from an EMBL/GenBank/DDBJ whole genome shotgun (WGS) entry which is preliminary data.</text>
</comment>
<dbReference type="SUPFAM" id="SSF48208">
    <property type="entry name" value="Six-hairpin glycosidases"/>
    <property type="match status" value="1"/>
</dbReference>
<sequence length="532" mass="59405">MLSRIQTLHPPCYGVAHERLLAAQRQREQRLKEEEEQECRRQDSRAQADQQHNIRRQEAAEKLRKAEDESNHSELGTPAAGMAMRRSELPDAPTFALKLSPIPLALLALFATLYYQHLTGPDPGLDLRTPESCIATFNFTFRINAARSQAESLATHSWEYGTAAEAITELVNPEKAVFAAEPFPEGKVPEQELKMDQALIWVYQRIRTDNVTLFADEGWSVSDPASLGVAAVMLGQRWKWEKYIRAAERQKDYLLNDAPRYVNGAVSHRRDVAELWSDAVSMFPPFLAYYGVHKQDLALMRAAVHQVQLYRDALVIPDGPKRGLWKHIVGPSELADDGAWSTGNAWAAYGMARVRATVSGWKPSREAMGDEIAKLDRWIGEILDGAIRTDDDGESGLLRNYLGQESWFGAYKLSSSEPPFHSANVLLSVAETSGTALLAATAYRMAVLKPEFYAQSAYLDWAHAKRAAVVSRIDDNGFAKPAVNPLKHSSREPVDASPEGESFLVMMGSAWRDCVCRGVCAPEDQGRVDHWR</sequence>
<name>A0A4U0URE1_9PEZI</name>
<dbReference type="EMBL" id="NAJP01000046">
    <property type="protein sequence ID" value="TKA38323.1"/>
    <property type="molecule type" value="Genomic_DNA"/>
</dbReference>
<feature type="compositionally biased region" description="Basic and acidic residues" evidence="2">
    <location>
        <begin position="55"/>
        <end position="72"/>
    </location>
</feature>
<evidence type="ECO:0000313" key="3">
    <source>
        <dbReference type="EMBL" id="TKA38323.1"/>
    </source>
</evidence>
<evidence type="ECO:0000256" key="2">
    <source>
        <dbReference type="SAM" id="MobiDB-lite"/>
    </source>
</evidence>
<dbReference type="PANTHER" id="PTHR41814">
    <property type="entry name" value="EXPRESSED PROTEIN"/>
    <property type="match status" value="1"/>
</dbReference>
<dbReference type="OrthoDB" id="4138492at2759"/>
<dbReference type="GO" id="GO:0005975">
    <property type="term" value="P:carbohydrate metabolic process"/>
    <property type="evidence" value="ECO:0007669"/>
    <property type="project" value="InterPro"/>
</dbReference>
<keyword evidence="1" id="KW-0378">Hydrolase</keyword>
<dbReference type="PANTHER" id="PTHR41814:SF1">
    <property type="entry name" value="CELLULASE"/>
    <property type="match status" value="1"/>
</dbReference>
<accession>A0A4U0URE1</accession>
<organism evidence="3 4">
    <name type="scientific">Friedmanniomyces endolithicus</name>
    <dbReference type="NCBI Taxonomy" id="329885"/>
    <lineage>
        <taxon>Eukaryota</taxon>
        <taxon>Fungi</taxon>
        <taxon>Dikarya</taxon>
        <taxon>Ascomycota</taxon>
        <taxon>Pezizomycotina</taxon>
        <taxon>Dothideomycetes</taxon>
        <taxon>Dothideomycetidae</taxon>
        <taxon>Mycosphaerellales</taxon>
        <taxon>Teratosphaeriaceae</taxon>
        <taxon>Friedmanniomyces</taxon>
    </lineage>
</organism>
<feature type="compositionally biased region" description="Basic and acidic residues" evidence="2">
    <location>
        <begin position="26"/>
        <end position="46"/>
    </location>
</feature>
<gene>
    <name evidence="3" type="ORF">B0A54_09264</name>
</gene>
<protein>
    <submittedName>
        <fullName evidence="3">Uncharacterized protein</fullName>
    </submittedName>
</protein>
<feature type="region of interest" description="Disordered" evidence="2">
    <location>
        <begin position="26"/>
        <end position="80"/>
    </location>
</feature>
<dbReference type="Proteomes" id="UP000310066">
    <property type="component" value="Unassembled WGS sequence"/>
</dbReference>
<evidence type="ECO:0000313" key="4">
    <source>
        <dbReference type="Proteomes" id="UP000310066"/>
    </source>
</evidence>
<proteinExistence type="predicted"/>
<dbReference type="AlphaFoldDB" id="A0A4U0URE1"/>